<dbReference type="EMBL" id="GBRH01204728">
    <property type="protein sequence ID" value="JAD93167.1"/>
    <property type="molecule type" value="Transcribed_RNA"/>
</dbReference>
<reference evidence="1" key="1">
    <citation type="submission" date="2014-09" db="EMBL/GenBank/DDBJ databases">
        <authorList>
            <person name="Magalhaes I.L.F."/>
            <person name="Oliveira U."/>
            <person name="Santos F.R."/>
            <person name="Vidigal T.H.D.A."/>
            <person name="Brescovit A.D."/>
            <person name="Santos A.J."/>
        </authorList>
    </citation>
    <scope>NUCLEOTIDE SEQUENCE</scope>
    <source>
        <tissue evidence="1">Shoot tissue taken approximately 20 cm above the soil surface</tissue>
    </source>
</reference>
<sequence length="67" mass="7847">MEVGVCRQKVQTVNNHVTLFRQLYFVEGIYVHAYTEVCTMVQICTISNNGIRHYIFMPHLQTYALHS</sequence>
<reference evidence="1" key="2">
    <citation type="journal article" date="2015" name="Data Brief">
        <title>Shoot transcriptome of the giant reed, Arundo donax.</title>
        <authorList>
            <person name="Barrero R.A."/>
            <person name="Guerrero F.D."/>
            <person name="Moolhuijzen P."/>
            <person name="Goolsby J.A."/>
            <person name="Tidwell J."/>
            <person name="Bellgard S.E."/>
            <person name="Bellgard M.I."/>
        </authorList>
    </citation>
    <scope>NUCLEOTIDE SEQUENCE</scope>
    <source>
        <tissue evidence="1">Shoot tissue taken approximately 20 cm above the soil surface</tissue>
    </source>
</reference>
<evidence type="ECO:0000313" key="1">
    <source>
        <dbReference type="EMBL" id="JAD93167.1"/>
    </source>
</evidence>
<accession>A0A0A9EB12</accession>
<name>A0A0A9EB12_ARUDO</name>
<dbReference type="AlphaFoldDB" id="A0A0A9EB12"/>
<proteinExistence type="predicted"/>
<protein>
    <submittedName>
        <fullName evidence="1">Uncharacterized protein</fullName>
    </submittedName>
</protein>
<organism evidence="1">
    <name type="scientific">Arundo donax</name>
    <name type="common">Giant reed</name>
    <name type="synonym">Donax arundinaceus</name>
    <dbReference type="NCBI Taxonomy" id="35708"/>
    <lineage>
        <taxon>Eukaryota</taxon>
        <taxon>Viridiplantae</taxon>
        <taxon>Streptophyta</taxon>
        <taxon>Embryophyta</taxon>
        <taxon>Tracheophyta</taxon>
        <taxon>Spermatophyta</taxon>
        <taxon>Magnoliopsida</taxon>
        <taxon>Liliopsida</taxon>
        <taxon>Poales</taxon>
        <taxon>Poaceae</taxon>
        <taxon>PACMAD clade</taxon>
        <taxon>Arundinoideae</taxon>
        <taxon>Arundineae</taxon>
        <taxon>Arundo</taxon>
    </lineage>
</organism>